<keyword evidence="3" id="KW-0804">Transcription</keyword>
<protein>
    <submittedName>
        <fullName evidence="5">Crp/Fnr family transcription regulator</fullName>
    </submittedName>
</protein>
<proteinExistence type="predicted"/>
<evidence type="ECO:0000313" key="5">
    <source>
        <dbReference type="EMBL" id="AHF10430.1"/>
    </source>
</evidence>
<dbReference type="SUPFAM" id="SSF51206">
    <property type="entry name" value="cAMP-binding domain-like"/>
    <property type="match status" value="1"/>
</dbReference>
<dbReference type="CDD" id="cd00038">
    <property type="entry name" value="CAP_ED"/>
    <property type="match status" value="1"/>
</dbReference>
<dbReference type="InterPro" id="IPR036390">
    <property type="entry name" value="WH_DNA-bd_sf"/>
</dbReference>
<dbReference type="PROSITE" id="PS51063">
    <property type="entry name" value="HTH_CRP_2"/>
    <property type="match status" value="1"/>
</dbReference>
<dbReference type="RefSeq" id="WP_025205933.1">
    <property type="nucleotide sequence ID" value="NZ_CP007033.1"/>
</dbReference>
<dbReference type="InterPro" id="IPR012318">
    <property type="entry name" value="HTH_CRP"/>
</dbReference>
<feature type="domain" description="HTH crp-type" evidence="4">
    <location>
        <begin position="144"/>
        <end position="217"/>
    </location>
</feature>
<sequence>MEKIANNYGALPNHFYPIKKLQNYIHMGVVREYRKGDSIVLPGELIDRIIYVLSGKLSISFLNEDGRKKIMFYADPYTFSDRLFPVDPCSVHVVSVEKSTVCFFSKEQLSEIFQMDKEMILEFITSYSSKCSYFMRETHEMAVYSPSARVLRLLYDLCINQGKLVDGVYQIDVKLSQKSISEMTGIHYVTVCKLFGYLRKANILHKTTNKITVFDLQGLKNLIE</sequence>
<dbReference type="InterPro" id="IPR036388">
    <property type="entry name" value="WH-like_DNA-bd_sf"/>
</dbReference>
<dbReference type="Pfam" id="PF00027">
    <property type="entry name" value="cNMP_binding"/>
    <property type="match status" value="1"/>
</dbReference>
<organism evidence="5 6">
    <name type="scientific">Dehalobacter restrictus (strain DSM 9455 / PER-K23)</name>
    <dbReference type="NCBI Taxonomy" id="871738"/>
    <lineage>
        <taxon>Bacteria</taxon>
        <taxon>Bacillati</taxon>
        <taxon>Bacillota</taxon>
        <taxon>Clostridia</taxon>
        <taxon>Eubacteriales</taxon>
        <taxon>Desulfitobacteriaceae</taxon>
        <taxon>Dehalobacter</taxon>
    </lineage>
</organism>
<name>A0ABN4BTU1_DEHRP</name>
<keyword evidence="1" id="KW-0805">Transcription regulation</keyword>
<dbReference type="Proteomes" id="UP000018934">
    <property type="component" value="Chromosome"/>
</dbReference>
<accession>A0ABN4BTU1</accession>
<evidence type="ECO:0000259" key="4">
    <source>
        <dbReference type="PROSITE" id="PS51063"/>
    </source>
</evidence>
<gene>
    <name evidence="5" type="ORF">DEHRE_10375</name>
</gene>
<evidence type="ECO:0000256" key="2">
    <source>
        <dbReference type="ARBA" id="ARBA00023125"/>
    </source>
</evidence>
<evidence type="ECO:0000256" key="1">
    <source>
        <dbReference type="ARBA" id="ARBA00023015"/>
    </source>
</evidence>
<dbReference type="InterPro" id="IPR018490">
    <property type="entry name" value="cNMP-bd_dom_sf"/>
</dbReference>
<keyword evidence="6" id="KW-1185">Reference proteome</keyword>
<dbReference type="SUPFAM" id="SSF46785">
    <property type="entry name" value="Winged helix' DNA-binding domain"/>
    <property type="match status" value="1"/>
</dbReference>
<keyword evidence="2" id="KW-0238">DNA-binding</keyword>
<dbReference type="EMBL" id="CP007033">
    <property type="protein sequence ID" value="AHF10430.1"/>
    <property type="molecule type" value="Genomic_DNA"/>
</dbReference>
<reference evidence="5 6" key="1">
    <citation type="journal article" date="2013" name="Stand. Genomic Sci.">
        <title>Complete genome sequence of Dehalobacter restrictus PER-K23(T.).</title>
        <authorList>
            <person name="Kruse T."/>
            <person name="Maillard J."/>
            <person name="Goodwin L."/>
            <person name="Woyke T."/>
            <person name="Teshima H."/>
            <person name="Bruce D."/>
            <person name="Detter C."/>
            <person name="Tapia R."/>
            <person name="Han C."/>
            <person name="Huntemann M."/>
            <person name="Wei C.L."/>
            <person name="Han J."/>
            <person name="Chen A."/>
            <person name="Kyrpides N."/>
            <person name="Szeto E."/>
            <person name="Markowitz V."/>
            <person name="Ivanova N."/>
            <person name="Pagani I."/>
            <person name="Pati A."/>
            <person name="Pitluck S."/>
            <person name="Nolan M."/>
            <person name="Holliger C."/>
            <person name="Smidt H."/>
        </authorList>
    </citation>
    <scope>NUCLEOTIDE SEQUENCE [LARGE SCALE GENOMIC DNA]</scope>
    <source>
        <strain evidence="6">DSM 9455</strain>
    </source>
</reference>
<dbReference type="Gene3D" id="1.10.10.10">
    <property type="entry name" value="Winged helix-like DNA-binding domain superfamily/Winged helix DNA-binding domain"/>
    <property type="match status" value="1"/>
</dbReference>
<dbReference type="Gene3D" id="2.60.120.10">
    <property type="entry name" value="Jelly Rolls"/>
    <property type="match status" value="1"/>
</dbReference>
<dbReference type="Pfam" id="PF13545">
    <property type="entry name" value="HTH_Crp_2"/>
    <property type="match status" value="1"/>
</dbReference>
<dbReference type="InterPro" id="IPR000595">
    <property type="entry name" value="cNMP-bd_dom"/>
</dbReference>
<evidence type="ECO:0000313" key="6">
    <source>
        <dbReference type="Proteomes" id="UP000018934"/>
    </source>
</evidence>
<evidence type="ECO:0000256" key="3">
    <source>
        <dbReference type="ARBA" id="ARBA00023163"/>
    </source>
</evidence>
<dbReference type="InterPro" id="IPR014710">
    <property type="entry name" value="RmlC-like_jellyroll"/>
</dbReference>